<feature type="binding site" evidence="6">
    <location>
        <position position="597"/>
    </location>
    <ligand>
        <name>Zn(2+)</name>
        <dbReference type="ChEBI" id="CHEBI:29105"/>
    </ligand>
</feature>
<evidence type="ECO:0000256" key="3">
    <source>
        <dbReference type="ARBA" id="ARBA00022723"/>
    </source>
</evidence>
<proteinExistence type="inferred from homology"/>
<dbReference type="RefSeq" id="WP_127030576.1">
    <property type="nucleotide sequence ID" value="NZ_RYFG02000090.1"/>
</dbReference>
<evidence type="ECO:0000256" key="6">
    <source>
        <dbReference type="HAMAP-Rule" id="MF_01871"/>
    </source>
</evidence>
<comment type="subunit">
    <text evidence="6">Forms a complex with DabB.</text>
</comment>
<comment type="function">
    <text evidence="6">Part of an energy-coupled inorganic carbon pump.</text>
</comment>
<organism evidence="7 8">
    <name type="scientific">Candidatus Methylobacter oryzae</name>
    <dbReference type="NCBI Taxonomy" id="2497749"/>
    <lineage>
        <taxon>Bacteria</taxon>
        <taxon>Pseudomonadati</taxon>
        <taxon>Pseudomonadota</taxon>
        <taxon>Gammaproteobacteria</taxon>
        <taxon>Methylococcales</taxon>
        <taxon>Methylococcaceae</taxon>
        <taxon>Methylobacter</taxon>
    </lineage>
</organism>
<evidence type="ECO:0000313" key="8">
    <source>
        <dbReference type="Proteomes" id="UP000733744"/>
    </source>
</evidence>
<evidence type="ECO:0000256" key="5">
    <source>
        <dbReference type="ARBA" id="ARBA00023136"/>
    </source>
</evidence>
<keyword evidence="4 6" id="KW-0862">Zinc</keyword>
<comment type="subcellular location">
    <subcellularLocation>
        <location evidence="6">Cell membrane</location>
        <topology evidence="6">Peripheral membrane protein</topology>
    </subcellularLocation>
</comment>
<feature type="binding site" evidence="6">
    <location>
        <position position="599"/>
    </location>
    <ligand>
        <name>Zn(2+)</name>
        <dbReference type="ChEBI" id="CHEBI:29105"/>
    </ligand>
</feature>
<keyword evidence="3 6" id="KW-0479">Metal-binding</keyword>
<evidence type="ECO:0000256" key="2">
    <source>
        <dbReference type="ARBA" id="ARBA00022475"/>
    </source>
</evidence>
<dbReference type="Proteomes" id="UP000733744">
    <property type="component" value="Unassembled WGS sequence"/>
</dbReference>
<dbReference type="EMBL" id="RYFG02000090">
    <property type="protein sequence ID" value="TRW95408.1"/>
    <property type="molecule type" value="Genomic_DNA"/>
</dbReference>
<reference evidence="7 8" key="1">
    <citation type="journal article" date="2019" name="Antonie Van Leeuwenhoek">
        <title>Description of 'Ca. Methylobacter oryzae' KRF1, a novel species from the environmentally important Methylobacter clade 2.</title>
        <authorList>
            <person name="Khatri K."/>
            <person name="Mohite J.A."/>
            <person name="Pandit P.S."/>
            <person name="Bahulikar R."/>
            <person name="Rahalkar M.C."/>
        </authorList>
    </citation>
    <scope>NUCLEOTIDE SEQUENCE [LARGE SCALE GENOMIC DNA]</scope>
    <source>
        <strain evidence="7 8">KRF1</strain>
    </source>
</reference>
<dbReference type="HAMAP" id="MF_01871">
    <property type="entry name" value="DabA"/>
    <property type="match status" value="1"/>
</dbReference>
<dbReference type="PANTHER" id="PTHR38344:SF1">
    <property type="entry name" value="INORGANIC CARBON TRANSPORTER SUBUNIT DABA-RELATED"/>
    <property type="match status" value="1"/>
</dbReference>
<dbReference type="InterPro" id="IPR018752">
    <property type="entry name" value="DabA"/>
</dbReference>
<keyword evidence="5 6" id="KW-0472">Membrane</keyword>
<evidence type="ECO:0000256" key="4">
    <source>
        <dbReference type="ARBA" id="ARBA00022833"/>
    </source>
</evidence>
<name>A0ABY3CAU3_9GAMM</name>
<feature type="binding site" evidence="6">
    <location>
        <position position="803"/>
    </location>
    <ligand>
        <name>Zn(2+)</name>
        <dbReference type="ChEBI" id="CHEBI:29105"/>
    </ligand>
</feature>
<keyword evidence="8" id="KW-1185">Reference proteome</keyword>
<dbReference type="Pfam" id="PF10070">
    <property type="entry name" value="DabA"/>
    <property type="match status" value="1"/>
</dbReference>
<accession>A0ABY3CAU3</accession>
<comment type="cofactor">
    <cofactor evidence="6">
        <name>Zn(2+)</name>
        <dbReference type="ChEBI" id="CHEBI:29105"/>
    </cofactor>
</comment>
<feature type="binding site" evidence="6">
    <location>
        <position position="788"/>
    </location>
    <ligand>
        <name>Zn(2+)</name>
        <dbReference type="ChEBI" id="CHEBI:29105"/>
    </ligand>
</feature>
<sequence length="1139" mass="127589">MQKPDNLREQIITALNHLDHVLPGQAPILDFVHHNTLHGFQHLPFDQALAEFEALTGIDCYLPEEKNRDFYRQGRITESDLCAAFAQYPNLQTERIVCALKDKAITRQDIYRIALLFDLQAISVSQLNWQIEELAALEAVQADVPDSIHQHLIAAGDNAIRLLWESILTKLGLDQAALHPENMLDLSLEQAEQWLAAEEPGAKQSEDSISTHGQMRQHAAGTLDQLLAEVGVSISLRGVILALSGIDILDSVRPQLIRFCASALDEGVAAWQLPERSRLGLYPSWRATAQYDANPFLHALPDWQQIIAELPEDAADTIILQLSHLEIPQTQWEGYLRRLALEIPGWSGMINWRQHHPNYHPTNNAAPTLADYLAIRLTLDRLWLNQVCRDNWKIEAKLGSIRSYFRKNLSEFMVRNLLYQGHLPEYLAHLTESLTLHAGSERYDRNDWQRLADLIWTWRCSPIADKAELSGSSAHAKLMPFGYKAELSGLPAQTLLMPSGCKHAIAAHSPHDNGWRLFRLCQHLGLTNTDLQQLDVNDLQAMLAVLDEFTPAERSKIWLIAYEHHYRESFFQAIRANHQRGRWAGRVQRPDAQIIFCMDDREEGFRRHLEELNPAIETLGAAGFFGIAMNYKGLDDGKVTPLCPVVVTPAHEVQERAQPGNESVLQSHNRGRKLGQWFSNQLHQGLRRNLLLSQPVINAIAPVTFAGLLAKALLPKTQQNLVSGIARLAVPDVKTQLQFTATDASTLATPERPKLGFTDTEQADRVAGFLRNTGLTYGFSEVVVLMGHGSISQNNPHLAAYDCGACSGRHGGPNARVFAAMANRPEIRELLAERGINIPDDTWFIGAEHNTCNEEISWYDLDQLPVERQDGLKKLQQELRHAQRMSAHERCRRLASAPRKPTPEQALAHIQERSADFSQVRPELGHATNAAAVVGRRSLTQGAFFDRRVFLISYDPTQDPEGKVLENILLAVAPVGAGINLEYYFSTVNNERFGCGSKVPHNVTGFFGVMEGASSDLRTGLPRQMIEIHEPMRLQILVEAKTAVLEEIYHRQASIRELVAGGWVHLSAKDPDSGEIFVFQANAGFVPWRAEAKDLPVRGNSPDCYREQTLPVEPALIKQPIIESATNSPLPLERAFSPH</sequence>
<comment type="caution">
    <text evidence="7">The sequence shown here is derived from an EMBL/GenBank/DDBJ whole genome shotgun (WGS) entry which is preliminary data.</text>
</comment>
<comment type="similarity">
    <text evidence="6">Belongs to the inorganic carbon transporter (TC 9.A.2) DabA family.</text>
</comment>
<keyword evidence="2 6" id="KW-1003">Cell membrane</keyword>
<protein>
    <recommendedName>
        <fullName evidence="6">Probable inorganic carbon transporter subunit DabA</fullName>
    </recommendedName>
</protein>
<gene>
    <name evidence="6" type="primary">dabA</name>
    <name evidence="7" type="ORF">EKO24_010140</name>
</gene>
<keyword evidence="1 6" id="KW-0813">Transport</keyword>
<evidence type="ECO:0000313" key="7">
    <source>
        <dbReference type="EMBL" id="TRW95408.1"/>
    </source>
</evidence>
<dbReference type="PANTHER" id="PTHR38344">
    <property type="entry name" value="UPF0753 PROTEIN AQ_863"/>
    <property type="match status" value="1"/>
</dbReference>
<evidence type="ECO:0000256" key="1">
    <source>
        <dbReference type="ARBA" id="ARBA00022448"/>
    </source>
</evidence>